<name>A0A4V0H4C5_STRPO</name>
<evidence type="ECO:0000313" key="3">
    <source>
        <dbReference type="Proteomes" id="UP000306241"/>
    </source>
</evidence>
<dbReference type="RefSeq" id="WP_003084349.1">
    <property type="nucleotide sequence ID" value="NZ_CP070236.1"/>
</dbReference>
<feature type="transmembrane region" description="Helical" evidence="1">
    <location>
        <begin position="12"/>
        <end position="34"/>
    </location>
</feature>
<dbReference type="NCBIfam" id="TIGR02185">
    <property type="entry name" value="Trep_Strep"/>
    <property type="match status" value="1"/>
</dbReference>
<dbReference type="InterPro" id="IPR011733">
    <property type="entry name" value="CHP02185_IM"/>
</dbReference>
<organism evidence="2 3">
    <name type="scientific">Streptococcus porcinus</name>
    <dbReference type="NCBI Taxonomy" id="1340"/>
    <lineage>
        <taxon>Bacteria</taxon>
        <taxon>Bacillati</taxon>
        <taxon>Bacillota</taxon>
        <taxon>Bacilli</taxon>
        <taxon>Lactobacillales</taxon>
        <taxon>Streptococcaceae</taxon>
        <taxon>Streptococcus</taxon>
    </lineage>
</organism>
<reference evidence="2 3" key="1">
    <citation type="submission" date="2019-05" db="EMBL/GenBank/DDBJ databases">
        <authorList>
            <consortium name="Pathogen Informatics"/>
        </authorList>
    </citation>
    <scope>NUCLEOTIDE SEQUENCE [LARGE SCALE GENOMIC DNA]</scope>
    <source>
        <strain evidence="2 3">NCTC10924</strain>
    </source>
</reference>
<evidence type="ECO:0000313" key="2">
    <source>
        <dbReference type="EMBL" id="VTT44014.1"/>
    </source>
</evidence>
<dbReference type="Pfam" id="PF09605">
    <property type="entry name" value="Trep_Strep"/>
    <property type="match status" value="1"/>
</dbReference>
<proteinExistence type="predicted"/>
<keyword evidence="1" id="KW-1133">Transmembrane helix</keyword>
<protein>
    <submittedName>
        <fullName evidence="2">Putative integral membrane protein</fullName>
    </submittedName>
</protein>
<dbReference type="EMBL" id="LR594052">
    <property type="protein sequence ID" value="VTT44014.1"/>
    <property type="molecule type" value="Genomic_DNA"/>
</dbReference>
<keyword evidence="1" id="KW-0472">Membrane</keyword>
<dbReference type="OrthoDB" id="9781459at2"/>
<feature type="transmembrane region" description="Helical" evidence="1">
    <location>
        <begin position="64"/>
        <end position="81"/>
    </location>
</feature>
<feature type="transmembrane region" description="Helical" evidence="1">
    <location>
        <begin position="164"/>
        <end position="188"/>
    </location>
</feature>
<feature type="transmembrane region" description="Helical" evidence="1">
    <location>
        <begin position="40"/>
        <end position="57"/>
    </location>
</feature>
<feature type="transmembrane region" description="Helical" evidence="1">
    <location>
        <begin position="115"/>
        <end position="137"/>
    </location>
</feature>
<sequence>MTKQLKIKDFLLIALLTALYMLIYFATMLISAPFGPFGHAISPGICALFSGTVLYFMSKKVGKMWQFTLMTFLIMAIFTLLGGGYLPWLISSVAMAILADVLASSSKNTSLIKLAIASGFMHVGQAWGAIIPSLFFVEKYKEEWIQRGQSIKDMEELIKYTTGVWSLISTVVVFLMAIAGSYLGYFILRKHFKEN</sequence>
<dbReference type="AlphaFoldDB" id="A0A4V0H4C5"/>
<accession>A0A4V0H4C5</accession>
<dbReference type="Proteomes" id="UP000306241">
    <property type="component" value="Chromosome"/>
</dbReference>
<gene>
    <name evidence="2" type="ORF">NCTC10924_00981</name>
</gene>
<evidence type="ECO:0000256" key="1">
    <source>
        <dbReference type="SAM" id="Phobius"/>
    </source>
</evidence>
<keyword evidence="1" id="KW-0812">Transmembrane</keyword>